<dbReference type="AlphaFoldDB" id="A0A6G4U7G8"/>
<reference evidence="1 2" key="1">
    <citation type="submission" date="2020-02" db="EMBL/GenBank/DDBJ databases">
        <title>Whole-genome analyses of novel actinobacteria.</title>
        <authorList>
            <person name="Sahin N."/>
        </authorList>
    </citation>
    <scope>NUCLEOTIDE SEQUENCE [LARGE SCALE GENOMIC DNA]</scope>
    <source>
        <strain evidence="1 2">A7024</strain>
    </source>
</reference>
<protein>
    <submittedName>
        <fullName evidence="1">Uncharacterized protein</fullName>
    </submittedName>
</protein>
<organism evidence="1 2">
    <name type="scientific">Streptomyces coryli</name>
    <dbReference type="NCBI Taxonomy" id="1128680"/>
    <lineage>
        <taxon>Bacteria</taxon>
        <taxon>Bacillati</taxon>
        <taxon>Actinomycetota</taxon>
        <taxon>Actinomycetes</taxon>
        <taxon>Kitasatosporales</taxon>
        <taxon>Streptomycetaceae</taxon>
        <taxon>Streptomyces</taxon>
    </lineage>
</organism>
<dbReference type="RefSeq" id="WP_165241425.1">
    <property type="nucleotide sequence ID" value="NZ_JAAKZV010000172.1"/>
</dbReference>
<gene>
    <name evidence="1" type="ORF">G5C51_29095</name>
</gene>
<keyword evidence="2" id="KW-1185">Reference proteome</keyword>
<evidence type="ECO:0000313" key="1">
    <source>
        <dbReference type="EMBL" id="NGN67942.1"/>
    </source>
</evidence>
<evidence type="ECO:0000313" key="2">
    <source>
        <dbReference type="Proteomes" id="UP000481583"/>
    </source>
</evidence>
<proteinExistence type="predicted"/>
<sequence length="360" mass="39526">MRSKLIKSAGALIAVLAVAAGWFFGSGTYDRWQDARGVEAACDGAVDPGEARALLGDEHLKARTRHGTPIGSKTKRWTCWIDVDDGYHKRTVINLEWRSRAWAPHIEADRDTDNYQAWGSSPIGSGWSGMLNHHLDGDRDEGHAIVTLACRNKPDSLTLYATNWTDRSYREPSHRANLARLATGTAHRAAEKWGCDAKPGKPVRSVPPLFDWQDARRKDTVAPAAATGTCRGVPGSRTYPRMLETTATAPGSPIEDCFLVPASGRPDEGLRLSSFYGTFADDQRRLTSTGREYESTDPLQTSFEARAEATCPGRPSTAVYTLSRLLDTTAKPPRAFLRDALTAFAERSAKLHGCTDVRLR</sequence>
<accession>A0A6G4U7G8</accession>
<dbReference type="Proteomes" id="UP000481583">
    <property type="component" value="Unassembled WGS sequence"/>
</dbReference>
<comment type="caution">
    <text evidence="1">The sequence shown here is derived from an EMBL/GenBank/DDBJ whole genome shotgun (WGS) entry which is preliminary data.</text>
</comment>
<name>A0A6G4U7G8_9ACTN</name>
<dbReference type="EMBL" id="JAAKZV010000172">
    <property type="protein sequence ID" value="NGN67942.1"/>
    <property type="molecule type" value="Genomic_DNA"/>
</dbReference>